<evidence type="ECO:0000256" key="1">
    <source>
        <dbReference type="ARBA" id="ARBA00008171"/>
    </source>
</evidence>
<reference evidence="3 4" key="2">
    <citation type="journal article" date="2017" name="Genome Biol.">
        <title>New reference genome sequences of hot pepper reveal the massive evolution of plant disease-resistance genes by retroduplication.</title>
        <authorList>
            <person name="Kim S."/>
            <person name="Park J."/>
            <person name="Yeom S.I."/>
            <person name="Kim Y.M."/>
            <person name="Seo E."/>
            <person name="Kim K.T."/>
            <person name="Kim M.S."/>
            <person name="Lee J.M."/>
            <person name="Cheong K."/>
            <person name="Shin H.S."/>
            <person name="Kim S.B."/>
            <person name="Han K."/>
            <person name="Lee J."/>
            <person name="Park M."/>
            <person name="Lee H.A."/>
            <person name="Lee H.Y."/>
            <person name="Lee Y."/>
            <person name="Oh S."/>
            <person name="Lee J.H."/>
            <person name="Choi E."/>
            <person name="Choi E."/>
            <person name="Lee S.E."/>
            <person name="Jeon J."/>
            <person name="Kim H."/>
            <person name="Choi G."/>
            <person name="Song H."/>
            <person name="Lee J."/>
            <person name="Lee S.C."/>
            <person name="Kwon J.K."/>
            <person name="Lee H.Y."/>
            <person name="Koo N."/>
            <person name="Hong Y."/>
            <person name="Kim R.W."/>
            <person name="Kang W.H."/>
            <person name="Huh J.H."/>
            <person name="Kang B.C."/>
            <person name="Yang T.J."/>
            <person name="Lee Y.H."/>
            <person name="Bennetzen J.L."/>
            <person name="Choi D."/>
        </authorList>
    </citation>
    <scope>NUCLEOTIDE SEQUENCE [LARGE SCALE GENOMIC DNA]</scope>
    <source>
        <strain evidence="4">cv. CM334</strain>
    </source>
</reference>
<feature type="domain" description="Protein kinase" evidence="2">
    <location>
        <begin position="572"/>
        <end position="769"/>
    </location>
</feature>
<accession>A0A2G2Y9H8</accession>
<dbReference type="Pfam" id="PF07714">
    <property type="entry name" value="PK_Tyr_Ser-Thr"/>
    <property type="match status" value="1"/>
</dbReference>
<dbReference type="InterPro" id="IPR011009">
    <property type="entry name" value="Kinase-like_dom_sf"/>
</dbReference>
<dbReference type="PROSITE" id="PS50011">
    <property type="entry name" value="PROTEIN_KINASE_DOM"/>
    <property type="match status" value="1"/>
</dbReference>
<keyword evidence="4" id="KW-1185">Reference proteome</keyword>
<sequence length="769" mass="86745">MNVEYCDVASSIQIDVVTGLTRIEMHKSSFCDTLGVVRFYEDQTFVVSSQELVDPLDDKIDSSRKNNLCPSSASTYNLNKVLLPSYKSINTLVDPCENQGETTLVYELPTTRDGMQNDQSGENYFDLLECLENPNCDCTCANGFDCDPFSACGGLNQCVDYSFGREGDIFVGIPSTSSLWVSYVEHINGDELETSEYMQKDTIVEVDLCDTFLYSFCAHDISNSDIEGMPNFEDATLGERSSLKRRGSMCLQCLFLSLCIPTYECIFDENNFLSTFLHYLHAYNDIHNLVESTSYIGMNYPKRRICISLNALISSLCASHTKFLDPNGIVIDNSTLDDAFTFDFFLYYLFAYDDIHDSFGLTLCGGREFVDGKNEFSSLLDVHGIAYALSQTQPDANVNNKILESWQYANKITHHKWAEPFMEPVDVKGLGLDDYYELDEVDMQLEELREMVLQKCSNSPQNDLLHGLLQDIKAKQRYLRVFGGQSSLKEIADFWVNGLSIEQRKRLTIAVELVANLSIIFMDEPTSGLDVRAAAIVMRTVRNTVDTGRTIVCTIHQPSIDIFEAFDEGKSQDLFNTMGSMYAAVIFLGIHNSAAVQSVVVIEHIVFSRESVVRMFSALTYTFGQAERMSRVRHPNLVTLMGIFSESRFLTYEFLENGNLEDHLACHKKSRPLHWQHQIRIVVEICSALIFVHVNDPCIVYGNLRPTNFLLDANSVSKISDFGVHLLISQNENSNYDDPEASIYVDPECVDKGPLTIESDVYSFSVILL</sequence>
<reference evidence="3 4" key="1">
    <citation type="journal article" date="2014" name="Nat. Genet.">
        <title>Genome sequence of the hot pepper provides insights into the evolution of pungency in Capsicum species.</title>
        <authorList>
            <person name="Kim S."/>
            <person name="Park M."/>
            <person name="Yeom S.I."/>
            <person name="Kim Y.M."/>
            <person name="Lee J.M."/>
            <person name="Lee H.A."/>
            <person name="Seo E."/>
            <person name="Choi J."/>
            <person name="Cheong K."/>
            <person name="Kim K.T."/>
            <person name="Jung K."/>
            <person name="Lee G.W."/>
            <person name="Oh S.K."/>
            <person name="Bae C."/>
            <person name="Kim S.B."/>
            <person name="Lee H.Y."/>
            <person name="Kim S.Y."/>
            <person name="Kim M.S."/>
            <person name="Kang B.C."/>
            <person name="Jo Y.D."/>
            <person name="Yang H.B."/>
            <person name="Jeong H.J."/>
            <person name="Kang W.H."/>
            <person name="Kwon J.K."/>
            <person name="Shin C."/>
            <person name="Lim J.Y."/>
            <person name="Park J.H."/>
            <person name="Huh J.H."/>
            <person name="Kim J.S."/>
            <person name="Kim B.D."/>
            <person name="Cohen O."/>
            <person name="Paran I."/>
            <person name="Suh M.C."/>
            <person name="Lee S.B."/>
            <person name="Kim Y.K."/>
            <person name="Shin Y."/>
            <person name="Noh S.J."/>
            <person name="Park J."/>
            <person name="Seo Y.S."/>
            <person name="Kwon S.Y."/>
            <person name="Kim H.A."/>
            <person name="Park J.M."/>
            <person name="Kim H.J."/>
            <person name="Choi S.B."/>
            <person name="Bosland P.W."/>
            <person name="Reeves G."/>
            <person name="Jo S.H."/>
            <person name="Lee B.W."/>
            <person name="Cho H.T."/>
            <person name="Choi H.S."/>
            <person name="Lee M.S."/>
            <person name="Yu Y."/>
            <person name="Do Choi Y."/>
            <person name="Park B.S."/>
            <person name="van Deynze A."/>
            <person name="Ashrafi H."/>
            <person name="Hill T."/>
            <person name="Kim W.T."/>
            <person name="Pai H.S."/>
            <person name="Ahn H.K."/>
            <person name="Yeam I."/>
            <person name="Giovannoni J.J."/>
            <person name="Rose J.K."/>
            <person name="Sorensen I."/>
            <person name="Lee S.J."/>
            <person name="Kim R.W."/>
            <person name="Choi I.Y."/>
            <person name="Choi B.S."/>
            <person name="Lim J.S."/>
            <person name="Lee Y.H."/>
            <person name="Choi D."/>
        </authorList>
    </citation>
    <scope>NUCLEOTIDE SEQUENCE [LARGE SCALE GENOMIC DNA]</scope>
    <source>
        <strain evidence="4">cv. CM334</strain>
    </source>
</reference>
<dbReference type="InterPro" id="IPR001245">
    <property type="entry name" value="Ser-Thr/Tyr_kinase_cat_dom"/>
</dbReference>
<dbReference type="Gene3D" id="3.40.50.300">
    <property type="entry name" value="P-loop containing nucleotide triphosphate hydrolases"/>
    <property type="match status" value="1"/>
</dbReference>
<dbReference type="Gramene" id="PHT66390">
    <property type="protein sequence ID" value="PHT66390"/>
    <property type="gene ID" value="T459_30815"/>
</dbReference>
<name>A0A2G2Y9H8_CAPAN</name>
<dbReference type="EMBL" id="AYRZ02000012">
    <property type="protein sequence ID" value="PHT66390.1"/>
    <property type="molecule type" value="Genomic_DNA"/>
</dbReference>
<comment type="caution">
    <text evidence="3">The sequence shown here is derived from an EMBL/GenBank/DDBJ whole genome shotgun (WGS) entry which is preliminary data.</text>
</comment>
<evidence type="ECO:0000313" key="3">
    <source>
        <dbReference type="EMBL" id="PHT66390.1"/>
    </source>
</evidence>
<dbReference type="SUPFAM" id="SSF56112">
    <property type="entry name" value="Protein kinase-like (PK-like)"/>
    <property type="match status" value="1"/>
</dbReference>
<dbReference type="InterPro" id="IPR000719">
    <property type="entry name" value="Prot_kinase_dom"/>
</dbReference>
<dbReference type="GO" id="GO:0005524">
    <property type="term" value="F:ATP binding"/>
    <property type="evidence" value="ECO:0007669"/>
    <property type="project" value="InterPro"/>
</dbReference>
<dbReference type="Proteomes" id="UP000222542">
    <property type="component" value="Unassembled WGS sequence"/>
</dbReference>
<gene>
    <name evidence="3" type="ORF">T459_30815</name>
</gene>
<dbReference type="Gene3D" id="1.10.510.10">
    <property type="entry name" value="Transferase(Phosphotransferase) domain 1"/>
    <property type="match status" value="1"/>
</dbReference>
<organism evidence="3 4">
    <name type="scientific">Capsicum annuum</name>
    <name type="common">Capsicum pepper</name>
    <dbReference type="NCBI Taxonomy" id="4072"/>
    <lineage>
        <taxon>Eukaryota</taxon>
        <taxon>Viridiplantae</taxon>
        <taxon>Streptophyta</taxon>
        <taxon>Embryophyta</taxon>
        <taxon>Tracheophyta</taxon>
        <taxon>Spermatophyta</taxon>
        <taxon>Magnoliopsida</taxon>
        <taxon>eudicotyledons</taxon>
        <taxon>Gunneridae</taxon>
        <taxon>Pentapetalae</taxon>
        <taxon>asterids</taxon>
        <taxon>lamiids</taxon>
        <taxon>Solanales</taxon>
        <taxon>Solanaceae</taxon>
        <taxon>Solanoideae</taxon>
        <taxon>Capsiceae</taxon>
        <taxon>Capsicum</taxon>
    </lineage>
</organism>
<proteinExistence type="inferred from homology"/>
<dbReference type="PANTHER" id="PTHR48040">
    <property type="entry name" value="PLEIOTROPIC DRUG RESISTANCE PROTEIN 1-LIKE ISOFORM X1"/>
    <property type="match status" value="1"/>
</dbReference>
<dbReference type="PANTHER" id="PTHR48040:SF20">
    <property type="entry name" value="PLEIOTROPIC DRUG RESISTANCE PROTEIN 1"/>
    <property type="match status" value="1"/>
</dbReference>
<evidence type="ECO:0000259" key="2">
    <source>
        <dbReference type="PROSITE" id="PS50011"/>
    </source>
</evidence>
<dbReference type="GO" id="GO:0004672">
    <property type="term" value="F:protein kinase activity"/>
    <property type="evidence" value="ECO:0007669"/>
    <property type="project" value="InterPro"/>
</dbReference>
<protein>
    <recommendedName>
        <fullName evidence="2">Protein kinase domain-containing protein</fullName>
    </recommendedName>
</protein>
<dbReference type="SUPFAM" id="SSF52540">
    <property type="entry name" value="P-loop containing nucleoside triphosphate hydrolases"/>
    <property type="match status" value="1"/>
</dbReference>
<dbReference type="InterPro" id="IPR027417">
    <property type="entry name" value="P-loop_NTPase"/>
</dbReference>
<dbReference type="AlphaFoldDB" id="A0A2G2Y9H8"/>
<comment type="similarity">
    <text evidence="1">Belongs to the protein kinase superfamily. TKL Ser/Thr protein kinase family. ROCO subfamily.</text>
</comment>
<evidence type="ECO:0000313" key="4">
    <source>
        <dbReference type="Proteomes" id="UP000222542"/>
    </source>
</evidence>